<protein>
    <submittedName>
        <fullName evidence="1">Uncharacterized protein</fullName>
    </submittedName>
</protein>
<organism evidence="1 2">
    <name type="scientific">Phaseolus angularis</name>
    <name type="common">Azuki bean</name>
    <name type="synonym">Vigna angularis</name>
    <dbReference type="NCBI Taxonomy" id="3914"/>
    <lineage>
        <taxon>Eukaryota</taxon>
        <taxon>Viridiplantae</taxon>
        <taxon>Streptophyta</taxon>
        <taxon>Embryophyta</taxon>
        <taxon>Tracheophyta</taxon>
        <taxon>Spermatophyta</taxon>
        <taxon>Magnoliopsida</taxon>
        <taxon>eudicotyledons</taxon>
        <taxon>Gunneridae</taxon>
        <taxon>Pentapetalae</taxon>
        <taxon>rosids</taxon>
        <taxon>fabids</taxon>
        <taxon>Fabales</taxon>
        <taxon>Fabaceae</taxon>
        <taxon>Papilionoideae</taxon>
        <taxon>50 kb inversion clade</taxon>
        <taxon>NPAAA clade</taxon>
        <taxon>indigoferoid/millettioid clade</taxon>
        <taxon>Phaseoleae</taxon>
        <taxon>Vigna</taxon>
    </lineage>
</organism>
<sequence>MSFHEALTPELGRNDLHVEVGLLVGTSSHGSMTRVLGSDLGTEEFADENRDKYWRSTRTNPPTETTDRFTANSDLSAMFPKSQHKDFPNPRIQLKLCHLQIKGCLNMPPV</sequence>
<evidence type="ECO:0000313" key="2">
    <source>
        <dbReference type="Proteomes" id="UP000053144"/>
    </source>
</evidence>
<dbReference type="EMBL" id="CM003372">
    <property type="protein sequence ID" value="KOM36570.1"/>
    <property type="molecule type" value="Genomic_DNA"/>
</dbReference>
<gene>
    <name evidence="1" type="ORF">LR48_Vigan02g272000</name>
</gene>
<dbReference type="Proteomes" id="UP000053144">
    <property type="component" value="Chromosome 2"/>
</dbReference>
<reference evidence="2" key="1">
    <citation type="journal article" date="2015" name="Proc. Natl. Acad. Sci. U.S.A.">
        <title>Genome sequencing of adzuki bean (Vigna angularis) provides insight into high starch and low fat accumulation and domestication.</title>
        <authorList>
            <person name="Yang K."/>
            <person name="Tian Z."/>
            <person name="Chen C."/>
            <person name="Luo L."/>
            <person name="Zhao B."/>
            <person name="Wang Z."/>
            <person name="Yu L."/>
            <person name="Li Y."/>
            <person name="Sun Y."/>
            <person name="Li W."/>
            <person name="Chen Y."/>
            <person name="Li Y."/>
            <person name="Zhang Y."/>
            <person name="Ai D."/>
            <person name="Zhao J."/>
            <person name="Shang C."/>
            <person name="Ma Y."/>
            <person name="Wu B."/>
            <person name="Wang M."/>
            <person name="Gao L."/>
            <person name="Sun D."/>
            <person name="Zhang P."/>
            <person name="Guo F."/>
            <person name="Wang W."/>
            <person name="Li Y."/>
            <person name="Wang J."/>
            <person name="Varshney R.K."/>
            <person name="Wang J."/>
            <person name="Ling H.Q."/>
            <person name="Wan P."/>
        </authorList>
    </citation>
    <scope>NUCLEOTIDE SEQUENCE</scope>
    <source>
        <strain evidence="2">cv. Jingnong 6</strain>
    </source>
</reference>
<dbReference type="Gramene" id="KOM36570">
    <property type="protein sequence ID" value="KOM36570"/>
    <property type="gene ID" value="LR48_Vigan02g272000"/>
</dbReference>
<evidence type="ECO:0000313" key="1">
    <source>
        <dbReference type="EMBL" id="KOM36570.1"/>
    </source>
</evidence>
<name>A0A0L9U1B2_PHAAN</name>
<accession>A0A0L9U1B2</accession>
<dbReference type="AlphaFoldDB" id="A0A0L9U1B2"/>
<proteinExistence type="predicted"/>